<dbReference type="Proteomes" id="UP000233551">
    <property type="component" value="Unassembled WGS sequence"/>
</dbReference>
<proteinExistence type="predicted"/>
<keyword evidence="2" id="KW-1185">Reference proteome</keyword>
<name>A0A2I0IBZ7_PUNGR</name>
<evidence type="ECO:0000313" key="1">
    <source>
        <dbReference type="EMBL" id="PKI41343.1"/>
    </source>
</evidence>
<dbReference type="AlphaFoldDB" id="A0A2I0IBZ7"/>
<comment type="caution">
    <text evidence="1">The sequence shown here is derived from an EMBL/GenBank/DDBJ whole genome shotgun (WGS) entry which is preliminary data.</text>
</comment>
<protein>
    <submittedName>
        <fullName evidence="1">Uncharacterized protein</fullName>
    </submittedName>
</protein>
<evidence type="ECO:0000313" key="2">
    <source>
        <dbReference type="Proteomes" id="UP000233551"/>
    </source>
</evidence>
<sequence length="128" mass="14127">MSRAARPGCLTAGQARCSIGPELPQVMSRSGAHVGTRVLASMLGGTYEFGRKWQTGRWRVKYLRLRGDAFESYENDSMHKNSDHFHYLGNSKAVPSVPILSWSNIDKLGSYASKGVFAHLSKVVVDII</sequence>
<accession>A0A2I0IBZ7</accession>
<gene>
    <name evidence="1" type="ORF">CRG98_038229</name>
</gene>
<reference evidence="1 2" key="1">
    <citation type="submission" date="2017-11" db="EMBL/GenBank/DDBJ databases">
        <title>De-novo sequencing of pomegranate (Punica granatum L.) genome.</title>
        <authorList>
            <person name="Akparov Z."/>
            <person name="Amiraslanov A."/>
            <person name="Hajiyeva S."/>
            <person name="Abbasov M."/>
            <person name="Kaur K."/>
            <person name="Hamwieh A."/>
            <person name="Solovyev V."/>
            <person name="Salamov A."/>
            <person name="Braich B."/>
            <person name="Kosarev P."/>
            <person name="Mahmoud A."/>
            <person name="Hajiyev E."/>
            <person name="Babayeva S."/>
            <person name="Izzatullayeva V."/>
            <person name="Mammadov A."/>
            <person name="Mammadov A."/>
            <person name="Sharifova S."/>
            <person name="Ojaghi J."/>
            <person name="Eynullazada K."/>
            <person name="Bayramov B."/>
            <person name="Abdulazimova A."/>
            <person name="Shahmuradov I."/>
        </authorList>
    </citation>
    <scope>NUCLEOTIDE SEQUENCE [LARGE SCALE GENOMIC DNA]</scope>
    <source>
        <strain evidence="2">cv. AG2017</strain>
        <tissue evidence="1">Leaf</tissue>
    </source>
</reference>
<dbReference type="EMBL" id="PGOL01003401">
    <property type="protein sequence ID" value="PKI41343.1"/>
    <property type="molecule type" value="Genomic_DNA"/>
</dbReference>
<organism evidence="1 2">
    <name type="scientific">Punica granatum</name>
    <name type="common">Pomegranate</name>
    <dbReference type="NCBI Taxonomy" id="22663"/>
    <lineage>
        <taxon>Eukaryota</taxon>
        <taxon>Viridiplantae</taxon>
        <taxon>Streptophyta</taxon>
        <taxon>Embryophyta</taxon>
        <taxon>Tracheophyta</taxon>
        <taxon>Spermatophyta</taxon>
        <taxon>Magnoliopsida</taxon>
        <taxon>eudicotyledons</taxon>
        <taxon>Gunneridae</taxon>
        <taxon>Pentapetalae</taxon>
        <taxon>rosids</taxon>
        <taxon>malvids</taxon>
        <taxon>Myrtales</taxon>
        <taxon>Lythraceae</taxon>
        <taxon>Punica</taxon>
    </lineage>
</organism>